<gene>
    <name evidence="6" type="ORF">SAMN02982985_02691</name>
</gene>
<proteinExistence type="inferred from homology"/>
<dbReference type="SUPFAM" id="SSF53448">
    <property type="entry name" value="Nucleotide-diphospho-sugar transferases"/>
    <property type="match status" value="1"/>
</dbReference>
<sequence length="672" mass="70102">MLDSGAAADRRWPACCAPRRRDDALLAEATLAFERGAHADALLAAEAACRRHRADPVPALLRAAVLQAAGSPLADEAWYRAWCRAPEDARLQDALMQAWLARGAGAKVAELGPALLPARCRDGSHAPLLRRMRAAGADPAGACWKVGGAIEGMLFAPAGAVRLLLDDSRSGARYEVRLAQGGRFRLAPPRADGVWSLALAGARGRRALAGAPLSFTEQLPRALPPGAPPAAAGPAPLTVLIPVYRGLAATQACVASVLASLAHNRARAGVLVVDDCSPEPALSAWLEQLAGQGRIALLRNRANLGFIESVNRGLRQRPLDDALLLNADTLVQGDWLDRLQASLYSGADVASVSPWSNNGEISSFPAIGAAAPMPDAGQLRRLDEAAAGLHRSGALGDVEVPACCGFAMLMRRGAIERIGVLDGAALHRGYGEELDWCQRARAAGYRHLAATGVFVAHAGGLSFGLEKPLRVRQNRAVVAARHPHCYAEYQRFLRDDPLAAARGALALALRRNGAAPAAPAAPGDESSAAPAAAAPAAGALRIAVWQHRAGGTAARKILALARLLAARGGAAPAPRLLVFGEASEALWHTGVVDVLPRDTRREAALLDDSALLRLAGCAVLLNPGHEAAPAGIRQVPVDDDFDPAGWLAAWLAGQPRQRAPAPTPRAEPATAP</sequence>
<evidence type="ECO:0000313" key="7">
    <source>
        <dbReference type="Proteomes" id="UP000199470"/>
    </source>
</evidence>
<dbReference type="InterPro" id="IPR029044">
    <property type="entry name" value="Nucleotide-diphossugar_trans"/>
</dbReference>
<keyword evidence="2" id="KW-0328">Glycosyltransferase</keyword>
<dbReference type="Pfam" id="PF00535">
    <property type="entry name" value="Glycos_transf_2"/>
    <property type="match status" value="1"/>
</dbReference>
<dbReference type="Proteomes" id="UP000199470">
    <property type="component" value="Unassembled WGS sequence"/>
</dbReference>
<dbReference type="STRING" id="758825.SAMN02982985_02691"/>
<dbReference type="EMBL" id="FOTW01000012">
    <property type="protein sequence ID" value="SFM09011.1"/>
    <property type="molecule type" value="Genomic_DNA"/>
</dbReference>
<dbReference type="RefSeq" id="WP_093388193.1">
    <property type="nucleotide sequence ID" value="NZ_FOTW01000012.1"/>
</dbReference>
<evidence type="ECO:0000256" key="4">
    <source>
        <dbReference type="SAM" id="MobiDB-lite"/>
    </source>
</evidence>
<comment type="similarity">
    <text evidence="1">Belongs to the glycosyltransferase 2 family.</text>
</comment>
<evidence type="ECO:0000256" key="3">
    <source>
        <dbReference type="ARBA" id="ARBA00022679"/>
    </source>
</evidence>
<feature type="region of interest" description="Disordered" evidence="4">
    <location>
        <begin position="653"/>
        <end position="672"/>
    </location>
</feature>
<protein>
    <submittedName>
        <fullName evidence="6">Glycosyltransferase, GT2 family</fullName>
    </submittedName>
</protein>
<evidence type="ECO:0000256" key="2">
    <source>
        <dbReference type="ARBA" id="ARBA00022676"/>
    </source>
</evidence>
<dbReference type="GO" id="GO:0016757">
    <property type="term" value="F:glycosyltransferase activity"/>
    <property type="evidence" value="ECO:0007669"/>
    <property type="project" value="UniProtKB-KW"/>
</dbReference>
<reference evidence="6 7" key="1">
    <citation type="submission" date="2016-10" db="EMBL/GenBank/DDBJ databases">
        <authorList>
            <person name="de Groot N.N."/>
        </authorList>
    </citation>
    <scope>NUCLEOTIDE SEQUENCE [LARGE SCALE GENOMIC DNA]</scope>
    <source>
        <strain evidence="6 7">ATCC 43154</strain>
    </source>
</reference>
<organism evidence="6 7">
    <name type="scientific">Rugamonas rubra</name>
    <dbReference type="NCBI Taxonomy" id="758825"/>
    <lineage>
        <taxon>Bacteria</taxon>
        <taxon>Pseudomonadati</taxon>
        <taxon>Pseudomonadota</taxon>
        <taxon>Betaproteobacteria</taxon>
        <taxon>Burkholderiales</taxon>
        <taxon>Oxalobacteraceae</taxon>
        <taxon>Telluria group</taxon>
        <taxon>Rugamonas</taxon>
    </lineage>
</organism>
<name>A0A1I4N0G3_9BURK</name>
<evidence type="ECO:0000313" key="6">
    <source>
        <dbReference type="EMBL" id="SFM09011.1"/>
    </source>
</evidence>
<dbReference type="PANTHER" id="PTHR43179">
    <property type="entry name" value="RHAMNOSYLTRANSFERASE WBBL"/>
    <property type="match status" value="1"/>
</dbReference>
<dbReference type="InterPro" id="IPR001173">
    <property type="entry name" value="Glyco_trans_2-like"/>
</dbReference>
<keyword evidence="7" id="KW-1185">Reference proteome</keyword>
<evidence type="ECO:0000256" key="1">
    <source>
        <dbReference type="ARBA" id="ARBA00006739"/>
    </source>
</evidence>
<dbReference type="OrthoDB" id="9790457at2"/>
<feature type="compositionally biased region" description="Pro residues" evidence="4">
    <location>
        <begin position="661"/>
        <end position="672"/>
    </location>
</feature>
<feature type="domain" description="Glycosyltransferase 2-like" evidence="5">
    <location>
        <begin position="238"/>
        <end position="418"/>
    </location>
</feature>
<accession>A0A1I4N0G3</accession>
<evidence type="ECO:0000259" key="5">
    <source>
        <dbReference type="Pfam" id="PF00535"/>
    </source>
</evidence>
<dbReference type="PANTHER" id="PTHR43179:SF12">
    <property type="entry name" value="GALACTOFURANOSYLTRANSFERASE GLFT2"/>
    <property type="match status" value="1"/>
</dbReference>
<dbReference type="AlphaFoldDB" id="A0A1I4N0G3"/>
<dbReference type="Gene3D" id="3.90.550.10">
    <property type="entry name" value="Spore Coat Polysaccharide Biosynthesis Protein SpsA, Chain A"/>
    <property type="match status" value="1"/>
</dbReference>
<keyword evidence="3 6" id="KW-0808">Transferase</keyword>